<keyword evidence="4" id="KW-0843">Virulence</keyword>
<evidence type="ECO:0000256" key="1">
    <source>
        <dbReference type="ARBA" id="ARBA00004219"/>
    </source>
</evidence>
<evidence type="ECO:0000313" key="8">
    <source>
        <dbReference type="Proteomes" id="UP000292187"/>
    </source>
</evidence>
<evidence type="ECO:0000259" key="5">
    <source>
        <dbReference type="Pfam" id="PF04829"/>
    </source>
</evidence>
<feature type="domain" description="Bacterial toxin 25" evidence="6">
    <location>
        <begin position="29"/>
        <end position="103"/>
    </location>
</feature>
<dbReference type="InterPro" id="IPR029113">
    <property type="entry name" value="Ntox25"/>
</dbReference>
<evidence type="ECO:0000256" key="4">
    <source>
        <dbReference type="ARBA" id="ARBA00023026"/>
    </source>
</evidence>
<gene>
    <name evidence="7" type="ORF">EYS06_12630</name>
</gene>
<accession>A0A680PII9</accession>
<proteinExistence type="predicted"/>
<evidence type="ECO:0000313" key="7">
    <source>
        <dbReference type="EMBL" id="TBR52059.1"/>
    </source>
</evidence>
<keyword evidence="2" id="KW-0800">Toxin</keyword>
<reference evidence="7 8" key="1">
    <citation type="submission" date="2019-02" db="EMBL/GenBank/DDBJ databases">
        <title>Draft genome sequence of Escherichia albertii strain Mex-12/320a, isolated from an infant with diarrhea, harboring virulence genes associated with diarrheagenic strains of enteropathogenic E. coli.</title>
        <authorList>
            <person name="Maldonado-Puga S."/>
            <person name="Meza-Segura M."/>
            <person name="Zaidi M.B."/>
            <person name="Estrada-Garcia T."/>
        </authorList>
    </citation>
    <scope>NUCLEOTIDE SEQUENCE [LARGE SCALE GENOMIC DNA]</scope>
    <source>
        <strain evidence="7 8">Mex-12/320a</strain>
    </source>
</reference>
<comment type="subcellular location">
    <subcellularLocation>
        <location evidence="1">Target cell</location>
        <location evidence="1">Target cell cytoplasm</location>
    </subcellularLocation>
</comment>
<dbReference type="Pfam" id="PF04829">
    <property type="entry name" value="PT-VENN"/>
    <property type="match status" value="1"/>
</dbReference>
<dbReference type="EMBL" id="SIZV01000015">
    <property type="protein sequence ID" value="TBR52059.1"/>
    <property type="molecule type" value="Genomic_DNA"/>
</dbReference>
<dbReference type="AlphaFoldDB" id="A0A680PII9"/>
<evidence type="ECO:0000256" key="2">
    <source>
        <dbReference type="ARBA" id="ARBA00022656"/>
    </source>
</evidence>
<name>A0A680PII9_ESCAL</name>
<dbReference type="GO" id="GO:0090729">
    <property type="term" value="F:toxin activity"/>
    <property type="evidence" value="ECO:0007669"/>
    <property type="project" value="UniProtKB-KW"/>
</dbReference>
<sequence length="156" mass="16015">MVGDSGASAVAGAQSGKATVENNALSELVPLRVQQDTSLAFDLSGKGSANDEINNAINVSHIGPSWGTTYKVHPVVQAGGDVSIGTYGHTYAISADDNHVSINVGAGVTSWGVSGSKDGIGFSFGVGPFWGICATKFGDVDVNGNTTEELYHHDFN</sequence>
<comment type="caution">
    <text evidence="7">The sequence shown here is derived from an EMBL/GenBank/DDBJ whole genome shotgun (WGS) entry which is preliminary data.</text>
</comment>
<feature type="domain" description="VENN motif-containing" evidence="5">
    <location>
        <begin position="2"/>
        <end position="26"/>
    </location>
</feature>
<evidence type="ECO:0000256" key="3">
    <source>
        <dbReference type="ARBA" id="ARBA00022913"/>
    </source>
</evidence>
<organism evidence="7 8">
    <name type="scientific">Escherichia albertii</name>
    <dbReference type="NCBI Taxonomy" id="208962"/>
    <lineage>
        <taxon>Bacteria</taxon>
        <taxon>Pseudomonadati</taxon>
        <taxon>Pseudomonadota</taxon>
        <taxon>Gammaproteobacteria</taxon>
        <taxon>Enterobacterales</taxon>
        <taxon>Enterobacteriaceae</taxon>
        <taxon>Escherichia</taxon>
    </lineage>
</organism>
<dbReference type="Proteomes" id="UP000292187">
    <property type="component" value="Unassembled WGS sequence"/>
</dbReference>
<keyword evidence="3" id="KW-1266">Target cell cytoplasm</keyword>
<evidence type="ECO:0000259" key="6">
    <source>
        <dbReference type="Pfam" id="PF15530"/>
    </source>
</evidence>
<dbReference type="Pfam" id="PF15530">
    <property type="entry name" value="Ntox25"/>
    <property type="match status" value="1"/>
</dbReference>
<protein>
    <submittedName>
        <fullName evidence="7">Uncharacterized protein</fullName>
    </submittedName>
</protein>
<dbReference type="InterPro" id="IPR006914">
    <property type="entry name" value="VENN_dom"/>
</dbReference>